<dbReference type="EMBL" id="DS178265">
    <property type="protein sequence ID" value="EFP76106.2"/>
    <property type="molecule type" value="Genomic_DNA"/>
</dbReference>
<dbReference type="OrthoDB" id="2507330at2759"/>
<feature type="compositionally biased region" description="Low complexity" evidence="1">
    <location>
        <begin position="135"/>
        <end position="146"/>
    </location>
</feature>
<accession>E3JVN1</accession>
<sequence>MTFITPCKVQLWNMTNVTIFLIITCGILIPSHKATFPKDSNTTSRSHEVAKRLESPHQPAGNESTSLSPVKQSGYNPPSNSTPATNQSLPGSSDLNGGLLTDPSHPDFGPVPVGVPIAKPSDLVTSALLTAAPSAATAKSNSSSASDGSKNKQNQGYNNTLGQQPVLSGSMAISLPTPSTTSMPSLATQPPVAANGAVSLSSIAPNTVLEVYTAAAGGSSPTPTTSTAYVYATNSPISSENASTTPNSSSHNLLPSSIYLLVGLASTLILVIPN</sequence>
<dbReference type="InParanoid" id="E3JVN1"/>
<protein>
    <submittedName>
        <fullName evidence="2">Uncharacterized protein</fullName>
    </submittedName>
</protein>
<evidence type="ECO:0000313" key="3">
    <source>
        <dbReference type="Proteomes" id="UP000008783"/>
    </source>
</evidence>
<name>E3JVN1_PUCGT</name>
<organism evidence="2 3">
    <name type="scientific">Puccinia graminis f. sp. tritici (strain CRL 75-36-700-3 / race SCCL)</name>
    <name type="common">Black stem rust fungus</name>
    <dbReference type="NCBI Taxonomy" id="418459"/>
    <lineage>
        <taxon>Eukaryota</taxon>
        <taxon>Fungi</taxon>
        <taxon>Dikarya</taxon>
        <taxon>Basidiomycota</taxon>
        <taxon>Pucciniomycotina</taxon>
        <taxon>Pucciniomycetes</taxon>
        <taxon>Pucciniales</taxon>
        <taxon>Pucciniaceae</taxon>
        <taxon>Puccinia</taxon>
    </lineage>
</organism>
<reference key="1">
    <citation type="submission" date="2007-01" db="EMBL/GenBank/DDBJ databases">
        <title>The Genome Sequence of Puccinia graminis f. sp. tritici Strain CRL 75-36-700-3.</title>
        <authorList>
            <consortium name="The Broad Institute Genome Sequencing Platform"/>
            <person name="Birren B."/>
            <person name="Lander E."/>
            <person name="Galagan J."/>
            <person name="Nusbaum C."/>
            <person name="Devon K."/>
            <person name="Cuomo C."/>
            <person name="Jaffe D."/>
            <person name="Butler J."/>
            <person name="Alvarez P."/>
            <person name="Gnerre S."/>
            <person name="Grabherr M."/>
            <person name="Mauceli E."/>
            <person name="Brockman W."/>
            <person name="Young S."/>
            <person name="LaButti K."/>
            <person name="Sykes S."/>
            <person name="DeCaprio D."/>
            <person name="Crawford M."/>
            <person name="Koehrsen M."/>
            <person name="Engels R."/>
            <person name="Montgomery P."/>
            <person name="Pearson M."/>
            <person name="Howarth C."/>
            <person name="Larson L."/>
            <person name="White J."/>
            <person name="Zeng Q."/>
            <person name="Kodira C."/>
            <person name="Yandava C."/>
            <person name="Alvarado L."/>
            <person name="O'Leary S."/>
            <person name="Szabo L."/>
            <person name="Dean R."/>
            <person name="Schein J."/>
        </authorList>
    </citation>
    <scope>NUCLEOTIDE SEQUENCE</scope>
    <source>
        <strain>CRL 75-36-700-3</strain>
    </source>
</reference>
<feature type="region of interest" description="Disordered" evidence="1">
    <location>
        <begin position="135"/>
        <end position="164"/>
    </location>
</feature>
<dbReference type="HOGENOM" id="CLU_1005235_0_0_1"/>
<proteinExistence type="predicted"/>
<reference evidence="3" key="2">
    <citation type="journal article" date="2011" name="Proc. Natl. Acad. Sci. U.S.A.">
        <title>Obligate biotrophy features unraveled by the genomic analysis of rust fungi.</title>
        <authorList>
            <person name="Duplessis S."/>
            <person name="Cuomo C.A."/>
            <person name="Lin Y.-C."/>
            <person name="Aerts A."/>
            <person name="Tisserant E."/>
            <person name="Veneault-Fourrey C."/>
            <person name="Joly D.L."/>
            <person name="Hacquard S."/>
            <person name="Amselem J."/>
            <person name="Cantarel B.L."/>
            <person name="Chiu R."/>
            <person name="Coutinho P.M."/>
            <person name="Feau N."/>
            <person name="Field M."/>
            <person name="Frey P."/>
            <person name="Gelhaye E."/>
            <person name="Goldberg J."/>
            <person name="Grabherr M.G."/>
            <person name="Kodira C.D."/>
            <person name="Kohler A."/>
            <person name="Kuees U."/>
            <person name="Lindquist E.A."/>
            <person name="Lucas S.M."/>
            <person name="Mago R."/>
            <person name="Mauceli E."/>
            <person name="Morin E."/>
            <person name="Murat C."/>
            <person name="Pangilinan J.L."/>
            <person name="Park R."/>
            <person name="Pearson M."/>
            <person name="Quesneville H."/>
            <person name="Rouhier N."/>
            <person name="Sakthikumar S."/>
            <person name="Salamov A.A."/>
            <person name="Schmutz J."/>
            <person name="Selles B."/>
            <person name="Shapiro H."/>
            <person name="Tanguay P."/>
            <person name="Tuskan G.A."/>
            <person name="Henrissat B."/>
            <person name="Van de Peer Y."/>
            <person name="Rouze P."/>
            <person name="Ellis J.G."/>
            <person name="Dodds P.N."/>
            <person name="Schein J.E."/>
            <person name="Zhong S."/>
            <person name="Hamelin R.C."/>
            <person name="Grigoriev I.V."/>
            <person name="Szabo L.J."/>
            <person name="Martin F."/>
        </authorList>
    </citation>
    <scope>NUCLEOTIDE SEQUENCE [LARGE SCALE GENOMIC DNA]</scope>
    <source>
        <strain evidence="3">CRL 75-36-700-3 / race SCCL</strain>
    </source>
</reference>
<dbReference type="GeneID" id="10533510"/>
<feature type="region of interest" description="Disordered" evidence="1">
    <location>
        <begin position="34"/>
        <end position="113"/>
    </location>
</feature>
<dbReference type="AlphaFoldDB" id="E3JVN1"/>
<feature type="compositionally biased region" description="Polar residues" evidence="1">
    <location>
        <begin position="147"/>
        <end position="164"/>
    </location>
</feature>
<evidence type="ECO:0000313" key="2">
    <source>
        <dbReference type="EMBL" id="EFP76106.2"/>
    </source>
</evidence>
<feature type="region of interest" description="Disordered" evidence="1">
    <location>
        <begin position="170"/>
        <end position="189"/>
    </location>
</feature>
<evidence type="ECO:0000256" key="1">
    <source>
        <dbReference type="SAM" id="MobiDB-lite"/>
    </source>
</evidence>
<dbReference type="RefSeq" id="XP_003320525.2">
    <property type="nucleotide sequence ID" value="XM_003320477.2"/>
</dbReference>
<keyword evidence="3" id="KW-1185">Reference proteome</keyword>
<dbReference type="VEuPathDB" id="FungiDB:PGTG_02547"/>
<feature type="compositionally biased region" description="Basic and acidic residues" evidence="1">
    <location>
        <begin position="45"/>
        <end position="55"/>
    </location>
</feature>
<gene>
    <name evidence="2" type="ORF">PGTG_02547</name>
</gene>
<feature type="compositionally biased region" description="Low complexity" evidence="1">
    <location>
        <begin position="176"/>
        <end position="185"/>
    </location>
</feature>
<dbReference type="KEGG" id="pgr:PGTG_02547"/>
<feature type="compositionally biased region" description="Polar residues" evidence="1">
    <location>
        <begin position="61"/>
        <end position="95"/>
    </location>
</feature>
<dbReference type="Proteomes" id="UP000008783">
    <property type="component" value="Unassembled WGS sequence"/>
</dbReference>